<evidence type="ECO:0000313" key="3">
    <source>
        <dbReference type="Proteomes" id="UP000095285"/>
    </source>
</evidence>
<keyword evidence="3" id="KW-1185">Reference proteome</keyword>
<evidence type="ECO:0000313" key="4">
    <source>
        <dbReference type="WBParaSite" id="EN70_12379"/>
    </source>
</evidence>
<evidence type="ECO:0000259" key="1">
    <source>
        <dbReference type="PROSITE" id="PS00028"/>
    </source>
</evidence>
<feature type="domain" description="C2H2-type" evidence="1">
    <location>
        <begin position="244"/>
        <end position="265"/>
    </location>
</feature>
<dbReference type="InParanoid" id="A0A1I7VCS9"/>
<protein>
    <submittedName>
        <fullName evidence="2 4">Zinc finger protein</fullName>
    </submittedName>
</protein>
<dbReference type="InterPro" id="IPR013087">
    <property type="entry name" value="Znf_C2H2_type"/>
</dbReference>
<reference evidence="2 3" key="1">
    <citation type="submission" date="2012-04" db="EMBL/GenBank/DDBJ databases">
        <title>The Genome Sequence of Loa loa.</title>
        <authorList>
            <consortium name="The Broad Institute Genome Sequencing Platform"/>
            <consortium name="Broad Institute Genome Sequencing Center for Infectious Disease"/>
            <person name="Nutman T.B."/>
            <person name="Fink D.L."/>
            <person name="Russ C."/>
            <person name="Young S."/>
            <person name="Zeng Q."/>
            <person name="Gargeya S."/>
            <person name="Alvarado L."/>
            <person name="Berlin A."/>
            <person name="Chapman S.B."/>
            <person name="Chen Z."/>
            <person name="Freedman E."/>
            <person name="Gellesch M."/>
            <person name="Goldberg J."/>
            <person name="Griggs A."/>
            <person name="Gujja S."/>
            <person name="Heilman E.R."/>
            <person name="Heiman D."/>
            <person name="Howarth C."/>
            <person name="Mehta T."/>
            <person name="Neiman D."/>
            <person name="Pearson M."/>
            <person name="Roberts A."/>
            <person name="Saif S."/>
            <person name="Shea T."/>
            <person name="Shenoy N."/>
            <person name="Sisk P."/>
            <person name="Stolte C."/>
            <person name="Sykes S."/>
            <person name="White J."/>
            <person name="Yandava C."/>
            <person name="Haas B."/>
            <person name="Henn M.R."/>
            <person name="Nusbaum C."/>
            <person name="Birren B."/>
        </authorList>
    </citation>
    <scope>NUCLEOTIDE SEQUENCE [LARGE SCALE GENOMIC DNA]</scope>
</reference>
<organism evidence="3 5">
    <name type="scientific">Loa loa</name>
    <name type="common">Eye worm</name>
    <name type="synonym">Filaria loa</name>
    <dbReference type="NCBI Taxonomy" id="7209"/>
    <lineage>
        <taxon>Eukaryota</taxon>
        <taxon>Metazoa</taxon>
        <taxon>Ecdysozoa</taxon>
        <taxon>Nematoda</taxon>
        <taxon>Chromadorea</taxon>
        <taxon>Rhabditida</taxon>
        <taxon>Spirurina</taxon>
        <taxon>Spiruromorpha</taxon>
        <taxon>Filarioidea</taxon>
        <taxon>Onchocercidae</taxon>
        <taxon>Loa</taxon>
    </lineage>
</organism>
<dbReference type="CTD" id="9951147"/>
<dbReference type="KEGG" id="loa:LOAG_13671"/>
<dbReference type="GeneID" id="9951147"/>
<gene>
    <name evidence="2 4 5" type="ORF">LOAG_13671</name>
</gene>
<proteinExistence type="predicted"/>
<reference evidence="4 5" key="2">
    <citation type="submission" date="2016-11" db="UniProtKB">
        <authorList>
            <consortium name="WormBaseParasite"/>
        </authorList>
    </citation>
    <scope>IDENTIFICATION</scope>
</reference>
<name>A0A1I7VCS9_LOALO</name>
<accession>A0A1I7VCS9</accession>
<dbReference type="AlphaFoldDB" id="A0A1I7VCS9"/>
<dbReference type="Proteomes" id="UP000095285">
    <property type="component" value="Unassembled WGS sequence"/>
</dbReference>
<dbReference type="WBParaSite" id="EN70_12379">
    <property type="protein sequence ID" value="EN70_12379"/>
    <property type="gene ID" value="EN70_12379"/>
</dbReference>
<dbReference type="PROSITE" id="PS00028">
    <property type="entry name" value="ZINC_FINGER_C2H2_1"/>
    <property type="match status" value="1"/>
</dbReference>
<evidence type="ECO:0000313" key="2">
    <source>
        <dbReference type="EMBL" id="EFO14840.1"/>
    </source>
</evidence>
<evidence type="ECO:0000313" key="5">
    <source>
        <dbReference type="WBParaSite" id="EN70_12380"/>
    </source>
</evidence>
<sequence length="336" mass="38955">MQSEVANVCQIGPNLPNLADLKNFLREEKPLYFHVLEEYLRNAAHLINNLTARLERSEHQAHENEGIEVPSVDLIRRPSPPPTWEQLELLREPLEHEREMERQREVEEWLVFQPLEEEQHEHQEVVEPVPALVHDEEEEGEMAEWRQVSHEHNEGSADVIPRASANVPERMEVETVREIVLRSRTIRIPIVTQEGHETIPAVPEAFHAPVVEGLPAQYQQLLVVPPIDPYTVNRNADGSMIIKCGMCPKEFRTLKGWRIHAAKLHRQNGFCQKCGHYVNMLHVRSDEEIAATMELHSLEWCPKATKAVMRERAAKRRRLELVGRNDEAERYYVAGR</sequence>
<accession>A0A1S0TJL0</accession>
<dbReference type="EMBL" id="JH712857">
    <property type="protein sequence ID" value="EFO14840.1"/>
    <property type="molecule type" value="Genomic_DNA"/>
</dbReference>
<dbReference type="WBParaSite" id="EN70_12380">
    <property type="protein sequence ID" value="EN70_12380"/>
    <property type="gene ID" value="EN70_12380"/>
</dbReference>
<dbReference type="RefSeq" id="XP_003149229.1">
    <property type="nucleotide sequence ID" value="XM_003149181.1"/>
</dbReference>